<evidence type="ECO:0000313" key="11">
    <source>
        <dbReference type="EMBL" id="TCS79586.1"/>
    </source>
</evidence>
<dbReference type="SUPFAM" id="SSF56796">
    <property type="entry name" value="Dehydroquinate synthase-like"/>
    <property type="match status" value="1"/>
</dbReference>
<keyword evidence="8" id="KW-0862">Zinc</keyword>
<dbReference type="GO" id="GO:0046872">
    <property type="term" value="F:metal ion binding"/>
    <property type="evidence" value="ECO:0007669"/>
    <property type="project" value="UniProtKB-KW"/>
</dbReference>
<feature type="binding site" evidence="8">
    <location>
        <position position="173"/>
    </location>
    <ligand>
        <name>glycerol</name>
        <dbReference type="ChEBI" id="CHEBI:17754"/>
    </ligand>
</feature>
<feature type="domain" description="Alcohol dehydrogenase iron-type/glycerol dehydrogenase GldA" evidence="10">
    <location>
        <begin position="11"/>
        <end position="149"/>
    </location>
</feature>
<dbReference type="CDD" id="cd08171">
    <property type="entry name" value="GlyDH-like"/>
    <property type="match status" value="1"/>
</dbReference>
<accession>A0A4R3K987</accession>
<dbReference type="EC" id="1.1.1.6" evidence="5"/>
<evidence type="ECO:0000256" key="7">
    <source>
        <dbReference type="ARBA" id="ARBA00049006"/>
    </source>
</evidence>
<evidence type="ECO:0000313" key="12">
    <source>
        <dbReference type="Proteomes" id="UP000295188"/>
    </source>
</evidence>
<evidence type="ECO:0000256" key="4">
    <source>
        <dbReference type="ARBA" id="ARBA00037918"/>
    </source>
</evidence>
<dbReference type="EMBL" id="SMAA01000006">
    <property type="protein sequence ID" value="TCS79586.1"/>
    <property type="molecule type" value="Genomic_DNA"/>
</dbReference>
<evidence type="ECO:0000256" key="2">
    <source>
        <dbReference type="ARBA" id="ARBA00023002"/>
    </source>
</evidence>
<feature type="binding site" evidence="8">
    <location>
        <position position="264"/>
    </location>
    <ligand>
        <name>glycerol</name>
        <dbReference type="ChEBI" id="CHEBI:17754"/>
    </ligand>
</feature>
<keyword evidence="1 8" id="KW-0479">Metal-binding</keyword>
<feature type="binding site" evidence="9">
    <location>
        <position position="127"/>
    </location>
    <ligand>
        <name>NAD(+)</name>
        <dbReference type="ChEBI" id="CHEBI:57540"/>
    </ligand>
</feature>
<dbReference type="RefSeq" id="WP_132548574.1">
    <property type="nucleotide sequence ID" value="NZ_SMAA01000006.1"/>
</dbReference>
<keyword evidence="2" id="KW-0560">Oxidoreductase</keyword>
<evidence type="ECO:0000256" key="9">
    <source>
        <dbReference type="PIRSR" id="PIRSR000112-3"/>
    </source>
</evidence>
<dbReference type="Pfam" id="PF00465">
    <property type="entry name" value="Fe-ADH"/>
    <property type="match status" value="1"/>
</dbReference>
<dbReference type="PANTHER" id="PTHR43616">
    <property type="entry name" value="GLYCEROL DEHYDROGENASE"/>
    <property type="match status" value="1"/>
</dbReference>
<dbReference type="InterPro" id="IPR016205">
    <property type="entry name" value="Glycerol_DH"/>
</dbReference>
<feature type="binding site" evidence="8">
    <location>
        <position position="281"/>
    </location>
    <ligand>
        <name>glycerol</name>
        <dbReference type="ChEBI" id="CHEBI:17754"/>
    </ligand>
</feature>
<evidence type="ECO:0000256" key="1">
    <source>
        <dbReference type="ARBA" id="ARBA00022723"/>
    </source>
</evidence>
<gene>
    <name evidence="11" type="ORF">EDC37_1061</name>
</gene>
<comment type="cofactor">
    <cofactor evidence="8">
        <name>Zn(2+)</name>
        <dbReference type="ChEBI" id="CHEBI:29105"/>
    </cofactor>
    <text evidence="8">Binds 1 zinc ion per subunit.</text>
</comment>
<dbReference type="Gene3D" id="1.20.1090.10">
    <property type="entry name" value="Dehydroquinate synthase-like - alpha domain"/>
    <property type="match status" value="1"/>
</dbReference>
<feature type="binding site" evidence="9">
    <location>
        <begin position="96"/>
        <end position="100"/>
    </location>
    <ligand>
        <name>NAD(+)</name>
        <dbReference type="ChEBI" id="CHEBI:57540"/>
    </ligand>
</feature>
<evidence type="ECO:0000256" key="6">
    <source>
        <dbReference type="ARBA" id="ARBA00040132"/>
    </source>
</evidence>
<dbReference type="Proteomes" id="UP000295188">
    <property type="component" value="Unassembled WGS sequence"/>
</dbReference>
<evidence type="ECO:0000256" key="5">
    <source>
        <dbReference type="ARBA" id="ARBA00039147"/>
    </source>
</evidence>
<comment type="pathway">
    <text evidence="4">Polyol metabolism; glycerol fermentation; glycerone phosphate from glycerol (oxidative route): step 1/2.</text>
</comment>
<dbReference type="OrthoDB" id="5198708at2"/>
<comment type="caution">
    <text evidence="11">The sequence shown here is derived from an EMBL/GenBank/DDBJ whole genome shotgun (WGS) entry which is preliminary data.</text>
</comment>
<feature type="binding site" evidence="9">
    <location>
        <position position="133"/>
    </location>
    <ligand>
        <name>NAD(+)</name>
        <dbReference type="ChEBI" id="CHEBI:57540"/>
    </ligand>
</feature>
<sequence>MRENYSVYLPQYSVGPECYDEIGDVTHYFGKKVTIVGGKTALQKAEPSIKKAIAKTNLEYLGTVWYGGNSTENNLKAVLNNKLVQDADIIFGVGGGRAIDTAKAASDTLNKAYFTFPTVASNCAPSSAISVLYNEDGSLSRYYFTKKCPLHVFINTKIIADSPEELLWAGIGDALSKECEVELATRNKELFHTPLIGLKAAGACTAPLLEFGEKALEAIKAKKPDFAFTQVVLDIIISTGIASNMTCSAVNNKLEYYYNSSLAHCFYNAYMALPQGHDYRHGAVVSYGVLILLTYDGQIETRNKIAAFNKKLGLPVTLKEIGITTEKEIDIIIDKVPGISEWKCVPYKADQKKYKEAILAVDAYGKTL</sequence>
<keyword evidence="3 9" id="KW-0520">NAD</keyword>
<dbReference type="InterPro" id="IPR001670">
    <property type="entry name" value="ADH_Fe/GldA"/>
</dbReference>
<feature type="binding site" evidence="9">
    <location>
        <begin position="118"/>
        <end position="121"/>
    </location>
    <ligand>
        <name>NAD(+)</name>
        <dbReference type="ChEBI" id="CHEBI:57540"/>
    </ligand>
</feature>
<dbReference type="PANTHER" id="PTHR43616:SF5">
    <property type="entry name" value="GLYCEROL DEHYDROGENASE 1"/>
    <property type="match status" value="1"/>
</dbReference>
<dbReference type="PIRSF" id="PIRSF000112">
    <property type="entry name" value="Glycerol_dehydrogenase"/>
    <property type="match status" value="1"/>
</dbReference>
<protein>
    <recommendedName>
        <fullName evidence="6">Glycerol dehydrogenase</fullName>
        <ecNumber evidence="5">1.1.1.6</ecNumber>
    </recommendedName>
</protein>
<comment type="catalytic activity">
    <reaction evidence="7">
        <text>glycerol + NAD(+) = dihydroxyacetone + NADH + H(+)</text>
        <dbReference type="Rhea" id="RHEA:13769"/>
        <dbReference type="ChEBI" id="CHEBI:15378"/>
        <dbReference type="ChEBI" id="CHEBI:16016"/>
        <dbReference type="ChEBI" id="CHEBI:17754"/>
        <dbReference type="ChEBI" id="CHEBI:57540"/>
        <dbReference type="ChEBI" id="CHEBI:57945"/>
        <dbReference type="EC" id="1.1.1.6"/>
    </reaction>
</comment>
<name>A0A4R3K987_9FIRM</name>
<dbReference type="Gene3D" id="3.40.50.1970">
    <property type="match status" value="1"/>
</dbReference>
<evidence type="ECO:0000256" key="3">
    <source>
        <dbReference type="ARBA" id="ARBA00023027"/>
    </source>
</evidence>
<proteinExistence type="predicted"/>
<organism evidence="11 12">
    <name type="scientific">Pectinatus cerevisiiphilus</name>
    <dbReference type="NCBI Taxonomy" id="86956"/>
    <lineage>
        <taxon>Bacteria</taxon>
        <taxon>Bacillati</taxon>
        <taxon>Bacillota</taxon>
        <taxon>Negativicutes</taxon>
        <taxon>Selenomonadales</taxon>
        <taxon>Selenomonadaceae</taxon>
        <taxon>Pectinatus</taxon>
    </lineage>
</organism>
<reference evidence="11 12" key="1">
    <citation type="submission" date="2019-03" db="EMBL/GenBank/DDBJ databases">
        <title>Genomic Encyclopedia of Type Strains, Phase IV (KMG-IV): sequencing the most valuable type-strain genomes for metagenomic binning, comparative biology and taxonomic classification.</title>
        <authorList>
            <person name="Goeker M."/>
        </authorList>
    </citation>
    <scope>NUCLEOTIDE SEQUENCE [LARGE SCALE GENOMIC DNA]</scope>
    <source>
        <strain evidence="11 12">DSM 20467</strain>
    </source>
</reference>
<evidence type="ECO:0000256" key="8">
    <source>
        <dbReference type="PIRSR" id="PIRSR000112-1"/>
    </source>
</evidence>
<evidence type="ECO:0000259" key="10">
    <source>
        <dbReference type="Pfam" id="PF00465"/>
    </source>
</evidence>
<dbReference type="AlphaFoldDB" id="A0A4R3K987"/>
<dbReference type="GO" id="GO:0008888">
    <property type="term" value="F:glycerol dehydrogenase (NAD+) activity"/>
    <property type="evidence" value="ECO:0007669"/>
    <property type="project" value="UniProtKB-EC"/>
</dbReference>
<keyword evidence="12" id="KW-1185">Reference proteome</keyword>